<evidence type="ECO:0000313" key="1">
    <source>
        <dbReference type="EMBL" id="TCT20344.1"/>
    </source>
</evidence>
<dbReference type="Proteomes" id="UP000294650">
    <property type="component" value="Unassembled WGS sequence"/>
</dbReference>
<dbReference type="EMBL" id="SMAN01000014">
    <property type="protein sequence ID" value="TCT20344.1"/>
    <property type="molecule type" value="Genomic_DNA"/>
</dbReference>
<reference evidence="1 2" key="1">
    <citation type="submission" date="2019-03" db="EMBL/GenBank/DDBJ databases">
        <title>Genomic Encyclopedia of Type Strains, Phase IV (KMG-IV): sequencing the most valuable type-strain genomes for metagenomic binning, comparative biology and taxonomic classification.</title>
        <authorList>
            <person name="Goeker M."/>
        </authorList>
    </citation>
    <scope>NUCLEOTIDE SEQUENCE [LARGE SCALE GENOMIC DNA]</scope>
    <source>
        <strain evidence="1 2">DSM 25894</strain>
    </source>
</reference>
<proteinExistence type="predicted"/>
<protein>
    <submittedName>
        <fullName evidence="1">Uncharacterized protein</fullName>
    </submittedName>
</protein>
<gene>
    <name evidence="1" type="ORF">EDD68_11426</name>
</gene>
<organism evidence="1 2">
    <name type="scientific">Melghiribacillus thermohalophilus</name>
    <dbReference type="NCBI Taxonomy" id="1324956"/>
    <lineage>
        <taxon>Bacteria</taxon>
        <taxon>Bacillati</taxon>
        <taxon>Bacillota</taxon>
        <taxon>Bacilli</taxon>
        <taxon>Bacillales</taxon>
        <taxon>Bacillaceae</taxon>
        <taxon>Melghiribacillus</taxon>
    </lineage>
</organism>
<sequence>MIKKLSLTDQEMDQVLDLHEAIFGETDRKE</sequence>
<name>A0A4R3MVI6_9BACI</name>
<keyword evidence="2" id="KW-1185">Reference proteome</keyword>
<accession>A0A4R3MVI6</accession>
<evidence type="ECO:0000313" key="2">
    <source>
        <dbReference type="Proteomes" id="UP000294650"/>
    </source>
</evidence>
<comment type="caution">
    <text evidence="1">The sequence shown here is derived from an EMBL/GenBank/DDBJ whole genome shotgun (WGS) entry which is preliminary data.</text>
</comment>
<dbReference type="AlphaFoldDB" id="A0A4R3MVI6"/>